<dbReference type="GO" id="GO:0016740">
    <property type="term" value="F:transferase activity"/>
    <property type="evidence" value="ECO:0007669"/>
    <property type="project" value="UniProtKB-KW"/>
</dbReference>
<evidence type="ECO:0000313" key="3">
    <source>
        <dbReference type="Proteomes" id="UP000244893"/>
    </source>
</evidence>
<evidence type="ECO:0000259" key="1">
    <source>
        <dbReference type="Pfam" id="PF01636"/>
    </source>
</evidence>
<dbReference type="InterPro" id="IPR011009">
    <property type="entry name" value="Kinase-like_dom_sf"/>
</dbReference>
<keyword evidence="3" id="KW-1185">Reference proteome</keyword>
<feature type="domain" description="Aminoglycoside phosphotransferase" evidence="1">
    <location>
        <begin position="29"/>
        <end position="209"/>
    </location>
</feature>
<dbReference type="Gene3D" id="3.90.1200.10">
    <property type="match status" value="1"/>
</dbReference>
<organism evidence="2 3">
    <name type="scientific">Amnibacterium flavum</name>
    <dbReference type="NCBI Taxonomy" id="2173173"/>
    <lineage>
        <taxon>Bacteria</taxon>
        <taxon>Bacillati</taxon>
        <taxon>Actinomycetota</taxon>
        <taxon>Actinomycetes</taxon>
        <taxon>Micrococcales</taxon>
        <taxon>Microbacteriaceae</taxon>
        <taxon>Amnibacterium</taxon>
    </lineage>
</organism>
<gene>
    <name evidence="2" type="ORF">DDQ50_01900</name>
</gene>
<dbReference type="AlphaFoldDB" id="A0A2V1HW38"/>
<keyword evidence="2" id="KW-0808">Transferase</keyword>
<accession>A0A2V1HW38</accession>
<dbReference type="InterPro" id="IPR002575">
    <property type="entry name" value="Aminoglycoside_PTrfase"/>
</dbReference>
<dbReference type="Proteomes" id="UP000244893">
    <property type="component" value="Unassembled WGS sequence"/>
</dbReference>
<dbReference type="EMBL" id="QEOP01000001">
    <property type="protein sequence ID" value="PVZ95300.1"/>
    <property type="molecule type" value="Genomic_DNA"/>
</dbReference>
<proteinExistence type="predicted"/>
<reference evidence="2 3" key="1">
    <citation type="submission" date="2018-05" db="EMBL/GenBank/DDBJ databases">
        <title>Amnibacterium sp. M8JJ-5, whole genome shotgun sequence.</title>
        <authorList>
            <person name="Tuo L."/>
        </authorList>
    </citation>
    <scope>NUCLEOTIDE SEQUENCE [LARGE SCALE GENOMIC DNA]</scope>
    <source>
        <strain evidence="2 3">M8JJ-5</strain>
    </source>
</reference>
<name>A0A2V1HW38_9MICO</name>
<dbReference type="Pfam" id="PF01636">
    <property type="entry name" value="APH"/>
    <property type="match status" value="1"/>
</dbReference>
<dbReference type="SUPFAM" id="SSF56112">
    <property type="entry name" value="Protein kinase-like (PK-like)"/>
    <property type="match status" value="1"/>
</dbReference>
<sequence>MRRRIESTLGGEVVADRSSTGGFSKGTASRVETRTGGTGLVKAVSRAHDVDSYDLYRREGAVLQLLAPLALPAPDLRLVIDDGDWIALVFDVVDGHHPAADDPTAHRAVLDGLVGMPAIEVPMPALADAAAEISAMTRGFREMTAFAGAAALPAWARDHHHELVALTRSAPGAIRGNRLVHFDFRADNALIDTDGRLRVIDWTWASVGCGWLDSLTYLLDARVHGGGSDADDLIETHPVFADASRGDIDSALASFAAYFLYATSLPSPAHLSDLRAFQRLEASVVLEWLAMRRGWKIEGG</sequence>
<protein>
    <submittedName>
        <fullName evidence="2">Aminoglycoside phosphotransferase</fullName>
    </submittedName>
</protein>
<evidence type="ECO:0000313" key="2">
    <source>
        <dbReference type="EMBL" id="PVZ95300.1"/>
    </source>
</evidence>
<comment type="caution">
    <text evidence="2">The sequence shown here is derived from an EMBL/GenBank/DDBJ whole genome shotgun (WGS) entry which is preliminary data.</text>
</comment>